<feature type="compositionally biased region" description="Polar residues" evidence="3">
    <location>
        <begin position="41"/>
        <end position="68"/>
    </location>
</feature>
<dbReference type="Pfam" id="PF00395">
    <property type="entry name" value="SLH"/>
    <property type="match status" value="3"/>
</dbReference>
<evidence type="ECO:0000313" key="7">
    <source>
        <dbReference type="Proteomes" id="UP001298753"/>
    </source>
</evidence>
<dbReference type="InterPro" id="IPR042229">
    <property type="entry name" value="Listeria/Bacterioides_rpt_sf"/>
</dbReference>
<evidence type="ECO:0000313" key="6">
    <source>
        <dbReference type="EMBL" id="MCC2177064.1"/>
    </source>
</evidence>
<comment type="subcellular location">
    <subcellularLocation>
        <location evidence="1">Cell envelope</location>
    </subcellularLocation>
</comment>
<dbReference type="InterPro" id="IPR001119">
    <property type="entry name" value="SLH_dom"/>
</dbReference>
<dbReference type="InterPro" id="IPR051465">
    <property type="entry name" value="Cell_Envelope_Struct_Comp"/>
</dbReference>
<dbReference type="GO" id="GO:0030313">
    <property type="term" value="C:cell envelope"/>
    <property type="evidence" value="ECO:0007669"/>
    <property type="project" value="UniProtKB-SubCell"/>
</dbReference>
<keyword evidence="4" id="KW-0732">Signal</keyword>
<feature type="domain" description="SLH" evidence="5">
    <location>
        <begin position="1022"/>
        <end position="1085"/>
    </location>
</feature>
<dbReference type="Gene3D" id="2.60.40.4270">
    <property type="entry name" value="Listeria-Bacteroides repeat domain"/>
    <property type="match status" value="4"/>
</dbReference>
<organism evidence="6 7">
    <name type="scientific">Agathobaculum butyriciproducens</name>
    <dbReference type="NCBI Taxonomy" id="1628085"/>
    <lineage>
        <taxon>Bacteria</taxon>
        <taxon>Bacillati</taxon>
        <taxon>Bacillota</taxon>
        <taxon>Clostridia</taxon>
        <taxon>Eubacteriales</taxon>
        <taxon>Butyricicoccaceae</taxon>
        <taxon>Agathobaculum</taxon>
    </lineage>
</organism>
<feature type="region of interest" description="Disordered" evidence="3">
    <location>
        <begin position="36"/>
        <end position="103"/>
    </location>
</feature>
<dbReference type="RefSeq" id="WP_227600760.1">
    <property type="nucleotide sequence ID" value="NZ_JAJEPX010000021.1"/>
</dbReference>
<feature type="chain" id="PRO_5043531788" evidence="4">
    <location>
        <begin position="30"/>
        <end position="1141"/>
    </location>
</feature>
<name>A0AAW4VYH9_9FIRM</name>
<evidence type="ECO:0000256" key="4">
    <source>
        <dbReference type="SAM" id="SignalP"/>
    </source>
</evidence>
<accession>A0AAW4VYH9</accession>
<protein>
    <submittedName>
        <fullName evidence="6">InlB B-repeat-containing protein</fullName>
    </submittedName>
</protein>
<dbReference type="InterPro" id="IPR013378">
    <property type="entry name" value="InlB-like_B-rpt"/>
</dbReference>
<evidence type="ECO:0000256" key="2">
    <source>
        <dbReference type="ARBA" id="ARBA00022737"/>
    </source>
</evidence>
<sequence>MMKTGKNNRFLASILAASMMLTMSPFAFAAADTAEQKEMTAQEQVQSATQNETNANPTVSQTDGQSTEVKTEGTGIAEAEEPVTPSETQSEIAESGTRLRSSGPRRIIRPADKVTQTYQFYCGESTDPYYTETIQSNDTLKDPGIPSGEGEFLGWYLEDTKLTFDTKTFDKSETFKVTAKFEGVNYFYFMNSKEDDAIVSATKVLHKDDAAITSLADVAIPLDSTHGVAGWYTDKELENEVTSLSYDETAGCVFLYPDIQEGFWITYDSNGGSYIAPQFFTANGATAPTAPTRSGYAFTGWFTDSELNQRADFSAIAGPTTVYAGWEVADTQYTVVHWWENADDDEFSYHESESLNGTTGELTAATAKTYEGFTAQPITQKTIAGDNSTIVNVYYKRNVYAVKFYYYIVDNGFWQIGKELPEKKITAKYGAKIYDRWPGGIWIILADDLKDETSDTGFRKFANEAEHDAYIEEHQNEYQANLMVMPLNGANYWYTNMDSATTADYYLETLNNGEYNLDHTDSGADVHSVISPGDSYEITGFTFDHYVPGKWTDKEYSFLKEYLEDETVKYKDKWNGSKFYYTRNRYDVIYMNNGDHPVNRVTYKYQADISEAAEYTPDRPEGIPSDYVFKGWYFDQTLKAPYNFAGQTMPAGNITVYAKWGPPICNVKFMAYGEEVAGYDNIPYNTSVSEKIPTVDLRGDDRFYGWAYDVAGTQPFNVDTRITRDIVLYAQINDGKSYAVTYDPNGGTGTVTDSNRYAQNKLAKVLSSDGLIAPEGKVFLGWNTKADGTGEMKYPGSSVLVTGNITLYAVWGNKTPGTTLVYHANDGSDQKITEPYANNATVTLKGKDTFTRSGYTFSSWNTQADGKGTSFKPNDKVIVDNIESNDLYAIWTKNSSGGGGGSHKPTVTIPDDVPTGLNGDDHFAYIVGYPNGNVEPNGNITRAEVATIFFRLLTEEVRTANSTQSNSLSDVTRGQWFNHAVSTLSSMGIVKGHNDGTFAPNAPITRAEFAAIAARFDDKNTDTSSKFTDIASHWAKNEIGIAANKGWINGYPDGTFRPNQYITRAEAMTLVNRVLNRLPENSSDLLDSMIKWPDNSDASAWYYLAVQEATNSHAYSDKSKDDKYEKWTTIRETRDWTELEK</sequence>
<dbReference type="NCBIfam" id="TIGR02543">
    <property type="entry name" value="List_Bact_rpt"/>
    <property type="match status" value="3"/>
</dbReference>
<evidence type="ECO:0000259" key="5">
    <source>
        <dbReference type="PROSITE" id="PS51272"/>
    </source>
</evidence>
<reference evidence="6 7" key="1">
    <citation type="submission" date="2021-10" db="EMBL/GenBank/DDBJ databases">
        <title>Anaerobic single-cell dispensing facilitates the cultivation of human gut bacteria.</title>
        <authorList>
            <person name="Afrizal A."/>
        </authorList>
    </citation>
    <scope>NUCLEOTIDE SEQUENCE [LARGE SCALE GENOMIC DNA]</scope>
    <source>
        <strain evidence="6 7">CLA-AA-H270</strain>
    </source>
</reference>
<gene>
    <name evidence="6" type="ORF">LKD22_07980</name>
</gene>
<feature type="signal peptide" evidence="4">
    <location>
        <begin position="1"/>
        <end position="29"/>
    </location>
</feature>
<evidence type="ECO:0000256" key="1">
    <source>
        <dbReference type="ARBA" id="ARBA00004196"/>
    </source>
</evidence>
<dbReference type="AlphaFoldDB" id="A0AAW4VYH9"/>
<keyword evidence="7" id="KW-1185">Reference proteome</keyword>
<evidence type="ECO:0000256" key="3">
    <source>
        <dbReference type="SAM" id="MobiDB-lite"/>
    </source>
</evidence>
<proteinExistence type="predicted"/>
<keyword evidence="2" id="KW-0677">Repeat</keyword>
<dbReference type="PANTHER" id="PTHR43308">
    <property type="entry name" value="OUTER MEMBRANE PROTEIN ALPHA-RELATED"/>
    <property type="match status" value="1"/>
</dbReference>
<dbReference type="Proteomes" id="UP001298753">
    <property type="component" value="Unassembled WGS sequence"/>
</dbReference>
<dbReference type="PROSITE" id="PS51272">
    <property type="entry name" value="SLH"/>
    <property type="match status" value="2"/>
</dbReference>
<dbReference type="Pfam" id="PF09479">
    <property type="entry name" value="Flg_new"/>
    <property type="match status" value="5"/>
</dbReference>
<feature type="domain" description="SLH" evidence="5">
    <location>
        <begin position="964"/>
        <end position="1021"/>
    </location>
</feature>
<dbReference type="EMBL" id="JAJEPX010000021">
    <property type="protein sequence ID" value="MCC2177064.1"/>
    <property type="molecule type" value="Genomic_DNA"/>
</dbReference>
<comment type="caution">
    <text evidence="6">The sequence shown here is derived from an EMBL/GenBank/DDBJ whole genome shotgun (WGS) entry which is preliminary data.</text>
</comment>